<dbReference type="InterPro" id="IPR010982">
    <property type="entry name" value="Lambda_DNA-bd_dom_sf"/>
</dbReference>
<dbReference type="InterPro" id="IPR010359">
    <property type="entry name" value="IrrE_HExxH"/>
</dbReference>
<evidence type="ECO:0000313" key="3">
    <source>
        <dbReference type="EMBL" id="SDK48926.1"/>
    </source>
</evidence>
<dbReference type="Proteomes" id="UP000199053">
    <property type="component" value="Unassembled WGS sequence"/>
</dbReference>
<proteinExistence type="inferred from homology"/>
<feature type="domain" description="IrrE N-terminal-like" evidence="2">
    <location>
        <begin position="286"/>
        <end position="338"/>
    </location>
</feature>
<reference evidence="4" key="1">
    <citation type="submission" date="2016-10" db="EMBL/GenBank/DDBJ databases">
        <authorList>
            <person name="Varghese N."/>
            <person name="Submissions S."/>
        </authorList>
    </citation>
    <scope>NUCLEOTIDE SEQUENCE [LARGE SCALE GENOMIC DNA]</scope>
    <source>
        <strain evidence="4">DSM 16995</strain>
    </source>
</reference>
<dbReference type="InterPro" id="IPR039060">
    <property type="entry name" value="Antitox_HigA"/>
</dbReference>
<comment type="similarity">
    <text evidence="1">Belongs to the short-chain fatty acyl-CoA assimilation regulator (ScfR) family.</text>
</comment>
<dbReference type="GO" id="GO:0006355">
    <property type="term" value="P:regulation of DNA-templated transcription"/>
    <property type="evidence" value="ECO:0007669"/>
    <property type="project" value="InterPro"/>
</dbReference>
<name>A0A1G9CBC2_9BACT</name>
<protein>
    <submittedName>
        <fullName evidence="3">HTH-type transcriptional regulator / antitoxin HigA</fullName>
    </submittedName>
</protein>
<gene>
    <name evidence="3" type="ORF">SAMN05660337_0615</name>
</gene>
<dbReference type="STRING" id="246191.SAMN05660337_0615"/>
<dbReference type="PANTHER" id="PTHR40455:SF1">
    <property type="entry name" value="ANTITOXIN HIGA"/>
    <property type="match status" value="1"/>
</dbReference>
<evidence type="ECO:0000259" key="2">
    <source>
        <dbReference type="Pfam" id="PF06114"/>
    </source>
</evidence>
<dbReference type="Gene3D" id="1.10.260.40">
    <property type="entry name" value="lambda repressor-like DNA-binding domains"/>
    <property type="match status" value="1"/>
</dbReference>
<dbReference type="RefSeq" id="WP_092158091.1">
    <property type="nucleotide sequence ID" value="NZ_FNGA01000001.1"/>
</dbReference>
<evidence type="ECO:0000256" key="1">
    <source>
        <dbReference type="ARBA" id="ARBA00007227"/>
    </source>
</evidence>
<dbReference type="GO" id="GO:0001046">
    <property type="term" value="F:core promoter sequence-specific DNA binding"/>
    <property type="evidence" value="ECO:0007669"/>
    <property type="project" value="TreeGrafter"/>
</dbReference>
<dbReference type="CDD" id="cd00093">
    <property type="entry name" value="HTH_XRE"/>
    <property type="match status" value="1"/>
</dbReference>
<dbReference type="EMBL" id="FNGA01000001">
    <property type="protein sequence ID" value="SDK48926.1"/>
    <property type="molecule type" value="Genomic_DNA"/>
</dbReference>
<organism evidence="3 4">
    <name type="scientific">Maridesulfovibrio ferrireducens</name>
    <dbReference type="NCBI Taxonomy" id="246191"/>
    <lineage>
        <taxon>Bacteria</taxon>
        <taxon>Pseudomonadati</taxon>
        <taxon>Thermodesulfobacteriota</taxon>
        <taxon>Desulfovibrionia</taxon>
        <taxon>Desulfovibrionales</taxon>
        <taxon>Desulfovibrionaceae</taxon>
        <taxon>Maridesulfovibrio</taxon>
    </lineage>
</organism>
<dbReference type="AlphaFoldDB" id="A0A1G9CBC2"/>
<dbReference type="PANTHER" id="PTHR40455">
    <property type="entry name" value="ANTITOXIN HIGA"/>
    <property type="match status" value="1"/>
</dbReference>
<evidence type="ECO:0000313" key="4">
    <source>
        <dbReference type="Proteomes" id="UP000199053"/>
    </source>
</evidence>
<dbReference type="InterPro" id="IPR001387">
    <property type="entry name" value="Cro/C1-type_HTH"/>
</dbReference>
<dbReference type="Gene3D" id="1.10.10.2910">
    <property type="match status" value="1"/>
</dbReference>
<accession>A0A1G9CBC2</accession>
<keyword evidence="4" id="KW-1185">Reference proteome</keyword>
<sequence length="395" mass="44699">MNIRPVKTEGDYELALERIESLWGAKANTQEGNELDILLTLVSVYENEHHTVPQPNPIEAIKFVIDQQGLNQSDLVPFIGSRSKVSEVLSGKRPLTLSMIRALHTGLSIPAETLIQEGSPFYQDGDDVDWKKFPTSEIVSNGWVTDLDPRTQQEEIMRNLAAQAGVDNFLTQTACFRQGTRRNAKDDSFALQTWILKVLAEAHNIKIDSNFNQSELNYDFLRKVVQLSTLSSGPANAKEYLQNKGIKLVIVPHLKRTYVDAVLLLEKGKIPVIGMSLRYDRIDYFWFTLLHELAHLALNHLTASDDCIIDDLELHNSLDNIEKEADKFAKEVLIPKKLWVASNAPKSAKIADIICLAREADIHQAIVAGRIRYEKKNYRLLSRYVGHGKIRSQFN</sequence>
<dbReference type="Pfam" id="PF06114">
    <property type="entry name" value="Peptidase_M78"/>
    <property type="match status" value="1"/>
</dbReference>
<dbReference type="OrthoDB" id="9796786at2"/>